<feature type="domain" description="BTB" evidence="2">
    <location>
        <begin position="38"/>
        <end position="111"/>
    </location>
</feature>
<dbReference type="EMBL" id="CP134185">
    <property type="protein sequence ID" value="WPA99106.1"/>
    <property type="molecule type" value="Genomic_DNA"/>
</dbReference>
<dbReference type="AlphaFoldDB" id="A0A2G5HXH4"/>
<dbReference type="CDD" id="cd18186">
    <property type="entry name" value="BTB_POZ_ZBTB_KLHL-like"/>
    <property type="match status" value="1"/>
</dbReference>
<evidence type="ECO:0000313" key="6">
    <source>
        <dbReference type="Proteomes" id="UP001302367"/>
    </source>
</evidence>
<dbReference type="Pfam" id="PF00651">
    <property type="entry name" value="BTB"/>
    <property type="match status" value="1"/>
</dbReference>
<gene>
    <name evidence="3" type="ORF">CB0940_06468</name>
    <name evidence="4" type="ORF">RHO25_003721</name>
</gene>
<accession>A0A2G5HXH4</accession>
<dbReference type="PANTHER" id="PTHR47843:SF2">
    <property type="entry name" value="BTB DOMAIN-CONTAINING PROTEIN"/>
    <property type="match status" value="1"/>
</dbReference>
<dbReference type="InterPro" id="IPR000210">
    <property type="entry name" value="BTB/POZ_dom"/>
</dbReference>
<dbReference type="InterPro" id="IPR011333">
    <property type="entry name" value="SKP1/BTB/POZ_sf"/>
</dbReference>
<dbReference type="SUPFAM" id="SSF54695">
    <property type="entry name" value="POZ domain"/>
    <property type="match status" value="1"/>
</dbReference>
<keyword evidence="6" id="KW-1185">Reference proteome</keyword>
<sequence>MTLTPNSMAPLVDAPQELAPARDKMANEQQVSKKRRYASAIIAVVAGQDERSATFHVHEDLLREHSHFFDAALNHQWKEAQERKITLPEDNPDVVDVYVQWLYGDTVKDALTKTLGGPRRFRSAVWAVAYLFGDKIQDRPFSNAVMEAWTLSIDEPLDDGLRRYVSAGCVRKVYKHTTSGSLVRQFLVHIWAHYRILRWMKEGVDEDHLLDCPEFLLDLARATVTKTDESHQSLFEMREKWLYDV</sequence>
<evidence type="ECO:0000256" key="1">
    <source>
        <dbReference type="SAM" id="MobiDB-lite"/>
    </source>
</evidence>
<dbReference type="Proteomes" id="UP001302367">
    <property type="component" value="Chromosome 2"/>
</dbReference>
<feature type="region of interest" description="Disordered" evidence="1">
    <location>
        <begin position="1"/>
        <end position="30"/>
    </location>
</feature>
<dbReference type="Gene3D" id="3.30.710.10">
    <property type="entry name" value="Potassium Channel Kv1.1, Chain A"/>
    <property type="match status" value="1"/>
</dbReference>
<dbReference type="OrthoDB" id="1022638at2759"/>
<evidence type="ECO:0000259" key="2">
    <source>
        <dbReference type="PROSITE" id="PS50097"/>
    </source>
</evidence>
<evidence type="ECO:0000313" key="5">
    <source>
        <dbReference type="Proteomes" id="UP000230605"/>
    </source>
</evidence>
<evidence type="ECO:0000313" key="4">
    <source>
        <dbReference type="EMBL" id="WPA99106.1"/>
    </source>
</evidence>
<dbReference type="EMBL" id="LKMD01000102">
    <property type="protein sequence ID" value="PIA97220.1"/>
    <property type="molecule type" value="Genomic_DNA"/>
</dbReference>
<reference evidence="3 5" key="1">
    <citation type="submission" date="2015-10" db="EMBL/GenBank/DDBJ databases">
        <title>The cercosporin biosynthetic gene cluster was horizontally transferred to several fungal lineages and shown to be expanded in Cercospora beticola based on microsynteny with recipient genomes.</title>
        <authorList>
            <person name="De Jonge R."/>
            <person name="Ebert M.K."/>
            <person name="Suttle J.C."/>
            <person name="Jurick Ii W.M."/>
            <person name="Secor G.A."/>
            <person name="Thomma B.P."/>
            <person name="Van De Peer Y."/>
            <person name="Bolton M.D."/>
        </authorList>
    </citation>
    <scope>NUCLEOTIDE SEQUENCE [LARGE SCALE GENOMIC DNA]</scope>
    <source>
        <strain evidence="3 5">09-40</strain>
    </source>
</reference>
<dbReference type="Proteomes" id="UP000230605">
    <property type="component" value="Chromosome 2"/>
</dbReference>
<evidence type="ECO:0000313" key="3">
    <source>
        <dbReference type="EMBL" id="PIA97220.1"/>
    </source>
</evidence>
<dbReference type="PANTHER" id="PTHR47843">
    <property type="entry name" value="BTB DOMAIN-CONTAINING PROTEIN-RELATED"/>
    <property type="match status" value="1"/>
</dbReference>
<reference evidence="4 6" key="2">
    <citation type="submission" date="2023-09" db="EMBL/GenBank/DDBJ databases">
        <title>Complete-Gapless Cercospora beticola genome.</title>
        <authorList>
            <person name="Wyatt N.A."/>
            <person name="Spanner R.E."/>
            <person name="Bolton M.D."/>
        </authorList>
    </citation>
    <scope>NUCLEOTIDE SEQUENCE [LARGE SCALE GENOMIC DNA]</scope>
    <source>
        <strain evidence="4">Cb09-40</strain>
    </source>
</reference>
<organism evidence="3 5">
    <name type="scientific">Cercospora beticola</name>
    <name type="common">Sugarbeet leaf spot fungus</name>
    <dbReference type="NCBI Taxonomy" id="122368"/>
    <lineage>
        <taxon>Eukaryota</taxon>
        <taxon>Fungi</taxon>
        <taxon>Dikarya</taxon>
        <taxon>Ascomycota</taxon>
        <taxon>Pezizomycotina</taxon>
        <taxon>Dothideomycetes</taxon>
        <taxon>Dothideomycetidae</taxon>
        <taxon>Mycosphaerellales</taxon>
        <taxon>Mycosphaerellaceae</taxon>
        <taxon>Cercospora</taxon>
    </lineage>
</organism>
<name>A0A2G5HXH4_CERBT</name>
<proteinExistence type="predicted"/>
<dbReference type="PROSITE" id="PS50097">
    <property type="entry name" value="BTB"/>
    <property type="match status" value="1"/>
</dbReference>
<protein>
    <recommendedName>
        <fullName evidence="2">BTB domain-containing protein</fullName>
    </recommendedName>
</protein>